<evidence type="ECO:0000256" key="4">
    <source>
        <dbReference type="ARBA" id="ARBA00022723"/>
    </source>
</evidence>
<keyword evidence="2" id="KW-0813">Transport</keyword>
<evidence type="ECO:0000256" key="9">
    <source>
        <dbReference type="ARBA" id="ARBA00034344"/>
    </source>
</evidence>
<keyword evidence="13" id="KW-1185">Reference proteome</keyword>
<proteinExistence type="predicted"/>
<feature type="domain" description="Periplasmic binding protein" evidence="11">
    <location>
        <begin position="38"/>
        <end position="333"/>
    </location>
</feature>
<accession>A0A4R8A619</accession>
<dbReference type="SUPFAM" id="SSF53822">
    <property type="entry name" value="Periplasmic binding protein-like I"/>
    <property type="match status" value="1"/>
</dbReference>
<organism evidence="12 13">
    <name type="scientific">Breznakia blatticola</name>
    <dbReference type="NCBI Taxonomy" id="1754012"/>
    <lineage>
        <taxon>Bacteria</taxon>
        <taxon>Bacillati</taxon>
        <taxon>Bacillota</taxon>
        <taxon>Erysipelotrichia</taxon>
        <taxon>Erysipelotrichales</taxon>
        <taxon>Erysipelotrichaceae</taxon>
        <taxon>Breznakia</taxon>
    </lineage>
</organism>
<dbReference type="InterPro" id="IPR025997">
    <property type="entry name" value="SBP_2_dom"/>
</dbReference>
<keyword evidence="5 10" id="KW-0732">Signal</keyword>
<dbReference type="GO" id="GO:0046872">
    <property type="term" value="F:metal ion binding"/>
    <property type="evidence" value="ECO:0007669"/>
    <property type="project" value="UniProtKB-KW"/>
</dbReference>
<dbReference type="InterPro" id="IPR044085">
    <property type="entry name" value="MglB-like_PBP1"/>
</dbReference>
<evidence type="ECO:0000256" key="2">
    <source>
        <dbReference type="ARBA" id="ARBA00022448"/>
    </source>
</evidence>
<gene>
    <name evidence="12" type="ORF">EDD63_102114</name>
</gene>
<comment type="subunit">
    <text evidence="8">The ABC transporter complex is composed of one ATP-binding protein (MglA), two transmembrane proteins (MglC) and a solute-binding protein (MglB).</text>
</comment>
<evidence type="ECO:0000256" key="10">
    <source>
        <dbReference type="SAM" id="SignalP"/>
    </source>
</evidence>
<dbReference type="CDD" id="cd01539">
    <property type="entry name" value="PBP1_GGBP"/>
    <property type="match status" value="1"/>
</dbReference>
<keyword evidence="7" id="KW-0106">Calcium</keyword>
<dbReference type="OrthoDB" id="9814427at2"/>
<evidence type="ECO:0000256" key="8">
    <source>
        <dbReference type="ARBA" id="ARBA00034323"/>
    </source>
</evidence>
<sequence>MIKKMAKVLFVALMAVSLVACGGSDDKGGSSGSANVHVFYYDYGDTYISTVRTALDKELDGMDVDYTDYDAAGKQQTQTEQVQTALSSGATMLVVNIVETGSDDAAMTIINAAKEKDVPVVFFNREVSNEVVNSYEKCAFVGTDAKEAGIMQGEMIGDELVANFDKYDLNKDGKISYAMFKGQEGNNEAIYRTQYAVEDADKKLEAAGKAKLEYYDSANSDKYQVDQDGTWSAKAAQDYLATALGKYNDGNNNMIELVICNNDGMAEGAISALQTAGYNKKGGDKTIPVYGVDATKAAVDLIGQGIMAGTIKQDAEGMAKVIALAVKNNAAGEDTFKGIDDSGVEGVKVDDGVAKARIPYQIYTGE</sequence>
<dbReference type="PANTHER" id="PTHR30036">
    <property type="entry name" value="D-XYLOSE-BINDING PERIPLASMIC PROTEIN"/>
    <property type="match status" value="1"/>
</dbReference>
<name>A0A4R8A619_9FIRM</name>
<evidence type="ECO:0000256" key="5">
    <source>
        <dbReference type="ARBA" id="ARBA00022729"/>
    </source>
</evidence>
<keyword evidence="4" id="KW-0479">Metal-binding</keyword>
<protein>
    <recommendedName>
        <fullName evidence="9">D-galactose/methyl-galactoside binding periplasmic protein MglB</fullName>
    </recommendedName>
</protein>
<dbReference type="RefSeq" id="WP_134167708.1">
    <property type="nucleotide sequence ID" value="NZ_SODD01000002.1"/>
</dbReference>
<feature type="signal peptide" evidence="10">
    <location>
        <begin position="1"/>
        <end position="20"/>
    </location>
</feature>
<evidence type="ECO:0000256" key="6">
    <source>
        <dbReference type="ARBA" id="ARBA00022764"/>
    </source>
</evidence>
<dbReference type="Pfam" id="PF13407">
    <property type="entry name" value="Peripla_BP_4"/>
    <property type="match status" value="1"/>
</dbReference>
<dbReference type="PROSITE" id="PS51257">
    <property type="entry name" value="PROKAR_LIPOPROTEIN"/>
    <property type="match status" value="1"/>
</dbReference>
<dbReference type="EMBL" id="SODD01000002">
    <property type="protein sequence ID" value="TDW26093.1"/>
    <property type="molecule type" value="Genomic_DNA"/>
</dbReference>
<dbReference type="GO" id="GO:0030288">
    <property type="term" value="C:outer membrane-bounded periplasmic space"/>
    <property type="evidence" value="ECO:0007669"/>
    <property type="project" value="TreeGrafter"/>
</dbReference>
<evidence type="ECO:0000259" key="11">
    <source>
        <dbReference type="Pfam" id="PF13407"/>
    </source>
</evidence>
<keyword evidence="3" id="KW-0762">Sugar transport</keyword>
<evidence type="ECO:0000256" key="3">
    <source>
        <dbReference type="ARBA" id="ARBA00022597"/>
    </source>
</evidence>
<dbReference type="AlphaFoldDB" id="A0A4R8A619"/>
<dbReference type="InterPro" id="IPR050555">
    <property type="entry name" value="Bact_Solute-Bind_Prot2"/>
</dbReference>
<dbReference type="Gene3D" id="3.40.50.2300">
    <property type="match status" value="2"/>
</dbReference>
<dbReference type="Proteomes" id="UP000294743">
    <property type="component" value="Unassembled WGS sequence"/>
</dbReference>
<dbReference type="GO" id="GO:0030246">
    <property type="term" value="F:carbohydrate binding"/>
    <property type="evidence" value="ECO:0007669"/>
    <property type="project" value="InterPro"/>
</dbReference>
<reference evidence="12 13" key="1">
    <citation type="submission" date="2019-03" db="EMBL/GenBank/DDBJ databases">
        <title>Genomic Encyclopedia of Type Strains, Phase IV (KMG-IV): sequencing the most valuable type-strain genomes for metagenomic binning, comparative biology and taxonomic classification.</title>
        <authorList>
            <person name="Goeker M."/>
        </authorList>
    </citation>
    <scope>NUCLEOTIDE SEQUENCE [LARGE SCALE GENOMIC DNA]</scope>
    <source>
        <strain evidence="12 13">DSM 28867</strain>
    </source>
</reference>
<feature type="chain" id="PRO_5038926279" description="D-galactose/methyl-galactoside binding periplasmic protein MglB" evidence="10">
    <location>
        <begin position="21"/>
        <end position="366"/>
    </location>
</feature>
<comment type="caution">
    <text evidence="12">The sequence shown here is derived from an EMBL/GenBank/DDBJ whole genome shotgun (WGS) entry which is preliminary data.</text>
</comment>
<evidence type="ECO:0000256" key="7">
    <source>
        <dbReference type="ARBA" id="ARBA00022837"/>
    </source>
</evidence>
<dbReference type="InterPro" id="IPR028082">
    <property type="entry name" value="Peripla_BP_I"/>
</dbReference>
<evidence type="ECO:0000256" key="1">
    <source>
        <dbReference type="ARBA" id="ARBA00004196"/>
    </source>
</evidence>
<evidence type="ECO:0000313" key="13">
    <source>
        <dbReference type="Proteomes" id="UP000294743"/>
    </source>
</evidence>
<dbReference type="PANTHER" id="PTHR30036:SF2">
    <property type="entry name" value="D-GALACTOSE_METHYL-GALACTOSIDE BINDING PERIPLASMIC PROTEIN MGLB"/>
    <property type="match status" value="1"/>
</dbReference>
<keyword evidence="6" id="KW-0574">Periplasm</keyword>
<evidence type="ECO:0000313" key="12">
    <source>
        <dbReference type="EMBL" id="TDW26093.1"/>
    </source>
</evidence>
<comment type="subcellular location">
    <subcellularLocation>
        <location evidence="1">Cell envelope</location>
    </subcellularLocation>
</comment>